<gene>
    <name evidence="1" type="ORF">ACFO3A_02460</name>
</gene>
<evidence type="ECO:0000313" key="1">
    <source>
        <dbReference type="EMBL" id="MFC4621080.1"/>
    </source>
</evidence>
<evidence type="ECO:0008006" key="3">
    <source>
        <dbReference type="Google" id="ProtNLM"/>
    </source>
</evidence>
<keyword evidence="2" id="KW-1185">Reference proteome</keyword>
<proteinExistence type="predicted"/>
<protein>
    <recommendedName>
        <fullName evidence="3">DUF2946 domain-containing protein</fullName>
    </recommendedName>
</protein>
<comment type="caution">
    <text evidence="1">The sequence shown here is derived from an EMBL/GenBank/DDBJ whole genome shotgun (WGS) entry which is preliminary data.</text>
</comment>
<evidence type="ECO:0000313" key="2">
    <source>
        <dbReference type="Proteomes" id="UP001595967"/>
    </source>
</evidence>
<accession>A0ABV9GWR1</accession>
<dbReference type="EMBL" id="JBHSEW010000001">
    <property type="protein sequence ID" value="MFC4621080.1"/>
    <property type="molecule type" value="Genomic_DNA"/>
</dbReference>
<sequence>MLERLRRHYRLQTWVLGLFAALWLVALTSGAQIRMVLPLLGHAAATGTGMADMGYCGMAPQASELMAWLGEDATPDEHGASAHTPACLMCIALAAPGQVRSTLYRPPLLAGLRLPGNPGAAPRGWLAQAPLPARGPPLLRHG</sequence>
<dbReference type="Proteomes" id="UP001595967">
    <property type="component" value="Unassembled WGS sequence"/>
</dbReference>
<name>A0ABV9GWR1_9BURK</name>
<dbReference type="RefSeq" id="WP_377723661.1">
    <property type="nucleotide sequence ID" value="NZ_JBHSEW010000001.1"/>
</dbReference>
<reference evidence="2" key="1">
    <citation type="journal article" date="2019" name="Int. J. Syst. Evol. Microbiol.">
        <title>The Global Catalogue of Microorganisms (GCM) 10K type strain sequencing project: providing services to taxonomists for standard genome sequencing and annotation.</title>
        <authorList>
            <consortium name="The Broad Institute Genomics Platform"/>
            <consortium name="The Broad Institute Genome Sequencing Center for Infectious Disease"/>
            <person name="Wu L."/>
            <person name="Ma J."/>
        </authorList>
    </citation>
    <scope>NUCLEOTIDE SEQUENCE [LARGE SCALE GENOMIC DNA]</scope>
    <source>
        <strain evidence="2">JCM 11650</strain>
    </source>
</reference>
<organism evidence="1 2">
    <name type="scientific">Comamonas nitrativorans</name>
    <dbReference type="NCBI Taxonomy" id="108437"/>
    <lineage>
        <taxon>Bacteria</taxon>
        <taxon>Pseudomonadati</taxon>
        <taxon>Pseudomonadota</taxon>
        <taxon>Betaproteobacteria</taxon>
        <taxon>Burkholderiales</taxon>
        <taxon>Comamonadaceae</taxon>
        <taxon>Comamonas</taxon>
    </lineage>
</organism>